<organism evidence="4 5">
    <name type="scientific">Temnothorax curvispinosus</name>
    <dbReference type="NCBI Taxonomy" id="300111"/>
    <lineage>
        <taxon>Eukaryota</taxon>
        <taxon>Metazoa</taxon>
        <taxon>Ecdysozoa</taxon>
        <taxon>Arthropoda</taxon>
        <taxon>Hexapoda</taxon>
        <taxon>Insecta</taxon>
        <taxon>Pterygota</taxon>
        <taxon>Neoptera</taxon>
        <taxon>Endopterygota</taxon>
        <taxon>Hymenoptera</taxon>
        <taxon>Apocrita</taxon>
        <taxon>Aculeata</taxon>
        <taxon>Formicoidea</taxon>
        <taxon>Formicidae</taxon>
        <taxon>Myrmicinae</taxon>
        <taxon>Temnothorax</taxon>
    </lineage>
</organism>
<feature type="domain" description="Golgin subfamily A conserved" evidence="3">
    <location>
        <begin position="450"/>
        <end position="659"/>
    </location>
</feature>
<dbReference type="GO" id="GO:0000137">
    <property type="term" value="C:Golgi cis cisterna"/>
    <property type="evidence" value="ECO:0007669"/>
    <property type="project" value="TreeGrafter"/>
</dbReference>
<dbReference type="GeneID" id="112455098"/>
<sequence>MRRDLRRTPRNESCTMNLNKTEKLLAAKKKLKEFQLQKKLQVEESLSKQQDSNVTNKSISQCQTNCQTAKVDEICDQKNQNEVKCVEKRYEKHIDDTDIIHKEENVINHFDGASNLPDTIETIVTANNSKITEKSFPILESYSESAALHESSNKDGTHSRLQPDLQFVGNDGRYNLNATVSNGPSTVQKEYLLEMASEVAHVLTDDTDHNEPPNSLNLDLNCRNQFLSSCMEEQKQLVNDLHIQVSRYHSRVAELEEILATKDSEFEAKLVREISPLKEQLQIHAQTTGILIAEKAELTAALAQSQRTAKQNSEEIEEMSGKLKHSQFRINELEKELAQTRSNSSDTQKNAQQVQQVYDELEKKYHELRKEKEDLELETSELKQKLNLKNTEFITLQQEFQEKAALLSLSELRIQQLTNTSQTLESQHQTVTVLEQQLAQMRETLKLVNNEKNEASRQYQNYVRQLEAQQAKLLNEVESGNKIITDLENRDKSYIQRLSDLEQQLQHEKEKNAIPPPQDRNDEITNLMKSIEQLTAQQERLHIALSERDAEIEMLTKEVQELRDTKDDGADVVKLVQSLESEKLGASRAVSQNQQLKEQLTEMENAFVNLSNAKLDLTEQLQAERNIGRKLNARLNTVETQMDNLKEKLKEKETSLIELEKEKLQNAQITDQMQHYQAQSHHAHTLQQELQNALIYIENLKKENEELLKKLENKVQEESHLLRKAVDHGDQYLTKNEQNCNDIVTTQNLPLPEDKSISDNIGPIEKLEKRFKETMEKVAELTDEKQKLEHLVLQLQSETETIGEYITLYQKQRAILGERWKEREQTFRQLVEQRNQQQEQLHKLKVLVTELLKKHPETLITSTETCMDCHKDINAGNPTLSDNEKQENTEQLPLIEDKTASDILDLLTEIKDCKDACITEPNFHPCPWCSGRLITV</sequence>
<keyword evidence="4" id="KW-1185">Reference proteome</keyword>
<dbReference type="RefSeq" id="XP_024872571.1">
    <property type="nucleotide sequence ID" value="XM_025016803.1"/>
</dbReference>
<feature type="coiled-coil region" evidence="2">
    <location>
        <begin position="424"/>
        <end position="511"/>
    </location>
</feature>
<evidence type="ECO:0000313" key="4">
    <source>
        <dbReference type="Proteomes" id="UP000504618"/>
    </source>
</evidence>
<dbReference type="InterPro" id="IPR043976">
    <property type="entry name" value="GOLGA_cons_dom"/>
</dbReference>
<dbReference type="Proteomes" id="UP000504618">
    <property type="component" value="Unplaced"/>
</dbReference>
<name>A0A6J1PTH9_9HYME</name>
<protein>
    <submittedName>
        <fullName evidence="5">Golgin subfamily A member 2-like</fullName>
    </submittedName>
</protein>
<dbReference type="OrthoDB" id="5978643at2759"/>
<reference evidence="5" key="1">
    <citation type="submission" date="2025-08" db="UniProtKB">
        <authorList>
            <consortium name="RefSeq"/>
        </authorList>
    </citation>
    <scope>IDENTIFICATION</scope>
    <source>
        <tissue evidence="5">Whole body</tissue>
    </source>
</reference>
<feature type="coiled-coil region" evidence="2">
    <location>
        <begin position="295"/>
        <end position="392"/>
    </location>
</feature>
<evidence type="ECO:0000256" key="1">
    <source>
        <dbReference type="ARBA" id="ARBA00023054"/>
    </source>
</evidence>
<evidence type="ECO:0000313" key="5">
    <source>
        <dbReference type="RefSeq" id="XP_024872571.1"/>
    </source>
</evidence>
<dbReference type="Pfam" id="PF15070">
    <property type="entry name" value="GOLGA2L5"/>
    <property type="match status" value="2"/>
</dbReference>
<evidence type="ECO:0000259" key="3">
    <source>
        <dbReference type="Pfam" id="PF15070"/>
    </source>
</evidence>
<feature type="coiled-coil region" evidence="2">
    <location>
        <begin position="764"/>
        <end position="798"/>
    </location>
</feature>
<dbReference type="AlphaFoldDB" id="A0A6J1PTH9"/>
<dbReference type="GO" id="GO:0007030">
    <property type="term" value="P:Golgi organization"/>
    <property type="evidence" value="ECO:0007669"/>
    <property type="project" value="TreeGrafter"/>
</dbReference>
<gene>
    <name evidence="5" type="primary">LOC112455098</name>
</gene>
<feature type="domain" description="Golgin subfamily A conserved" evidence="3">
    <location>
        <begin position="764"/>
        <end position="855"/>
    </location>
</feature>
<dbReference type="PANTHER" id="PTHR10881:SF46">
    <property type="entry name" value="GOLGIN SUBFAMILY A MEMBER 2"/>
    <property type="match status" value="1"/>
</dbReference>
<feature type="coiled-coil region" evidence="2">
    <location>
        <begin position="545"/>
        <end position="728"/>
    </location>
</feature>
<feature type="coiled-coil region" evidence="2">
    <location>
        <begin position="827"/>
        <end position="854"/>
    </location>
</feature>
<dbReference type="GO" id="GO:0005801">
    <property type="term" value="C:cis-Golgi network"/>
    <property type="evidence" value="ECO:0007669"/>
    <property type="project" value="TreeGrafter"/>
</dbReference>
<dbReference type="PANTHER" id="PTHR10881">
    <property type="entry name" value="GOLGIN SUBFAMILY A MEMBER-RELATED"/>
    <property type="match status" value="1"/>
</dbReference>
<proteinExistence type="predicted"/>
<evidence type="ECO:0000256" key="2">
    <source>
        <dbReference type="SAM" id="Coils"/>
    </source>
</evidence>
<dbReference type="InterPro" id="IPR024858">
    <property type="entry name" value="GOLGA"/>
</dbReference>
<dbReference type="GO" id="GO:0032580">
    <property type="term" value="C:Golgi cisterna membrane"/>
    <property type="evidence" value="ECO:0007669"/>
    <property type="project" value="TreeGrafter"/>
</dbReference>
<accession>A0A6J1PTH9</accession>
<keyword evidence="1 2" id="KW-0175">Coiled coil</keyword>